<accession>A0A7Z0QRC8</accession>
<feature type="transmembrane region" description="Helical" evidence="9">
    <location>
        <begin position="34"/>
        <end position="55"/>
    </location>
</feature>
<dbReference type="SUPFAM" id="SSF160544">
    <property type="entry name" value="EscU C-terminal domain-like"/>
    <property type="match status" value="1"/>
</dbReference>
<dbReference type="Proteomes" id="UP000589896">
    <property type="component" value="Unassembled WGS sequence"/>
</dbReference>
<comment type="caution">
    <text evidence="10">The sequence shown here is derived from an EMBL/GenBank/DDBJ whole genome shotgun (WGS) entry which is preliminary data.</text>
</comment>
<feature type="compositionally biased region" description="Basic and acidic residues" evidence="8">
    <location>
        <begin position="389"/>
        <end position="401"/>
    </location>
</feature>
<dbReference type="PANTHER" id="PTHR30531:SF14">
    <property type="entry name" value="SURFACE PRESENTATION OF ANTIGENS PROTEIN SPAS"/>
    <property type="match status" value="1"/>
</dbReference>
<feature type="transmembrane region" description="Helical" evidence="9">
    <location>
        <begin position="149"/>
        <end position="171"/>
    </location>
</feature>
<dbReference type="EMBL" id="JACCJZ010000010">
    <property type="protein sequence ID" value="NYZ62088.1"/>
    <property type="molecule type" value="Genomic_DNA"/>
</dbReference>
<proteinExistence type="inferred from homology"/>
<reference evidence="10 11" key="1">
    <citation type="submission" date="2020-07" db="EMBL/GenBank/DDBJ databases">
        <title>isolation of Luteimonas sp. SJ-16.</title>
        <authorList>
            <person name="Huang X.-X."/>
            <person name="Xu L."/>
            <person name="Sun J.-Q."/>
        </authorList>
    </citation>
    <scope>NUCLEOTIDE SEQUENCE [LARGE SCALE GENOMIC DNA]</scope>
    <source>
        <strain evidence="10 11">SJ-16</strain>
    </source>
</reference>
<evidence type="ECO:0000313" key="11">
    <source>
        <dbReference type="Proteomes" id="UP000589896"/>
    </source>
</evidence>
<dbReference type="PANTHER" id="PTHR30531">
    <property type="entry name" value="FLAGELLAR BIOSYNTHETIC PROTEIN FLHB"/>
    <property type="match status" value="1"/>
</dbReference>
<keyword evidence="7 9" id="KW-0472">Membrane</keyword>
<dbReference type="InterPro" id="IPR029025">
    <property type="entry name" value="T3SS_substrate_exporter_C"/>
</dbReference>
<comment type="subcellular location">
    <subcellularLocation>
        <location evidence="1">Cell membrane</location>
        <topology evidence="1">Multi-pass membrane protein</topology>
    </subcellularLocation>
</comment>
<feature type="region of interest" description="Disordered" evidence="8">
    <location>
        <begin position="1"/>
        <end position="26"/>
    </location>
</feature>
<evidence type="ECO:0000256" key="1">
    <source>
        <dbReference type="ARBA" id="ARBA00004651"/>
    </source>
</evidence>
<dbReference type="Pfam" id="PF01312">
    <property type="entry name" value="Bac_export_2"/>
    <property type="match status" value="1"/>
</dbReference>
<feature type="transmembrane region" description="Helical" evidence="9">
    <location>
        <begin position="88"/>
        <end position="109"/>
    </location>
</feature>
<keyword evidence="5 9" id="KW-1133">Transmembrane helix</keyword>
<name>A0A7Z0QRC8_9GAMM</name>
<dbReference type="GO" id="GO:0005886">
    <property type="term" value="C:plasma membrane"/>
    <property type="evidence" value="ECO:0007669"/>
    <property type="project" value="UniProtKB-SubCell"/>
</dbReference>
<keyword evidence="4 9" id="KW-0812">Transmembrane</keyword>
<evidence type="ECO:0000256" key="9">
    <source>
        <dbReference type="SAM" id="Phobius"/>
    </source>
</evidence>
<dbReference type="Gene3D" id="3.40.1690.10">
    <property type="entry name" value="secretion proteins EscU"/>
    <property type="match status" value="1"/>
</dbReference>
<dbReference type="InterPro" id="IPR006307">
    <property type="entry name" value="BsaZ-like"/>
</dbReference>
<keyword evidence="6" id="KW-0843">Virulence</keyword>
<evidence type="ECO:0000256" key="4">
    <source>
        <dbReference type="ARBA" id="ARBA00022692"/>
    </source>
</evidence>
<evidence type="ECO:0000256" key="7">
    <source>
        <dbReference type="ARBA" id="ARBA00023136"/>
    </source>
</evidence>
<evidence type="ECO:0000256" key="6">
    <source>
        <dbReference type="ARBA" id="ARBA00023026"/>
    </source>
</evidence>
<dbReference type="AlphaFoldDB" id="A0A7Z0QRC8"/>
<evidence type="ECO:0000256" key="8">
    <source>
        <dbReference type="SAM" id="MobiDB-lite"/>
    </source>
</evidence>
<dbReference type="PRINTS" id="PR00950">
    <property type="entry name" value="TYPE3IMSPROT"/>
</dbReference>
<dbReference type="RefSeq" id="WP_180544303.1">
    <property type="nucleotide sequence ID" value="NZ_JACCJZ010000010.1"/>
</dbReference>
<keyword evidence="11" id="KW-1185">Reference proteome</keyword>
<evidence type="ECO:0000256" key="5">
    <source>
        <dbReference type="ARBA" id="ARBA00022989"/>
    </source>
</evidence>
<evidence type="ECO:0000313" key="10">
    <source>
        <dbReference type="EMBL" id="NYZ62088.1"/>
    </source>
</evidence>
<sequence>MAEQDEGADKTEKPTSKKLKDARKDGNVAKSRELTSTVLVMGWLAGGWMLMGFMFRRVSGLFEQALVVMAQPFDQALRTIVPLAAQTLLAMTLPLLLLAVLLALLVEFLQVGPVATMKKVTPDVSKMNPVSGIKKMFSMDNLIELVKSIIKSVALVGIGGYVLWGMIPSLLHLPFAQPAAIGSAIWHALKWIGIWTIFVFFFVSALDASYQKFSYTKKLRMSRRDIKQEVKENEGDPYVKQRRKQLHQEWSQQNMLNAVRGSSVVVTNPTHIAVALQYEQGVDDLPLVVAKGEGHMAEEIRRVAEESGVPILQNVPLARGLNARVEIDDYIGNDFFEAVAQVLYWAEGMRQGELRPEPPEWVPPAEMRTEIGLPDDAPPASPLADDADITERFEDPRDPMR</sequence>
<dbReference type="InterPro" id="IPR006135">
    <property type="entry name" value="T3SS_substrate_exporter"/>
</dbReference>
<feature type="region of interest" description="Disordered" evidence="8">
    <location>
        <begin position="355"/>
        <end position="401"/>
    </location>
</feature>
<feature type="transmembrane region" description="Helical" evidence="9">
    <location>
        <begin position="191"/>
        <end position="210"/>
    </location>
</feature>
<organism evidence="10 11">
    <name type="scientific">Luteimonas deserti</name>
    <dbReference type="NCBI Taxonomy" id="2752306"/>
    <lineage>
        <taxon>Bacteria</taxon>
        <taxon>Pseudomonadati</taxon>
        <taxon>Pseudomonadota</taxon>
        <taxon>Gammaproteobacteria</taxon>
        <taxon>Lysobacterales</taxon>
        <taxon>Lysobacteraceae</taxon>
        <taxon>Luteimonas</taxon>
    </lineage>
</organism>
<keyword evidence="3" id="KW-1003">Cell membrane</keyword>
<protein>
    <submittedName>
        <fullName evidence="10">Type III secretion system export apparatus subunit SctU</fullName>
    </submittedName>
</protein>
<comment type="similarity">
    <text evidence="2">Belongs to the type III secretion exporter family.</text>
</comment>
<dbReference type="NCBIfam" id="TIGR01404">
    <property type="entry name" value="FlhB_rel_III"/>
    <property type="match status" value="1"/>
</dbReference>
<dbReference type="GO" id="GO:0009306">
    <property type="term" value="P:protein secretion"/>
    <property type="evidence" value="ECO:0007669"/>
    <property type="project" value="InterPro"/>
</dbReference>
<gene>
    <name evidence="10" type="primary">sctU</name>
    <name evidence="10" type="ORF">H0E82_04815</name>
</gene>
<evidence type="ECO:0000256" key="3">
    <source>
        <dbReference type="ARBA" id="ARBA00022475"/>
    </source>
</evidence>
<evidence type="ECO:0000256" key="2">
    <source>
        <dbReference type="ARBA" id="ARBA00010690"/>
    </source>
</evidence>
<feature type="compositionally biased region" description="Basic and acidic residues" evidence="8">
    <location>
        <begin position="7"/>
        <end position="26"/>
    </location>
</feature>